<evidence type="ECO:0000313" key="5">
    <source>
        <dbReference type="EMBL" id="MBO1751710.1"/>
    </source>
</evidence>
<organism evidence="5 6">
    <name type="scientific">Actinotalea soli</name>
    <dbReference type="NCBI Taxonomy" id="2819234"/>
    <lineage>
        <taxon>Bacteria</taxon>
        <taxon>Bacillati</taxon>
        <taxon>Actinomycetota</taxon>
        <taxon>Actinomycetes</taxon>
        <taxon>Micrococcales</taxon>
        <taxon>Cellulomonadaceae</taxon>
        <taxon>Actinotalea</taxon>
    </lineage>
</organism>
<dbReference type="PROSITE" id="PS51257">
    <property type="entry name" value="PROKAR_LIPOPROTEIN"/>
    <property type="match status" value="1"/>
</dbReference>
<sequence length="299" mass="31232">MRRARPAPSVRPASSARAGGVVLAAATALVLAGCSSETTEDDAAAPAPESTEAECEPGSLPTLTDGVLTVGAGEPYLPWYTDEYASGEGFESALIYAVAAELGYEAEDVQWETVTFEQIISPAVKPFDVAAYQTSITDERRAAVDFSSPYLTTRQGVIVMEDGPYADATTIADLEGARIGVTAAQTSLTLSEAAFGEDADISPYSAAGDGMQALQSGTIDAMVMDVDQGVAASTEYFPDSVVIGTLPDEGVVEQYGLVLDVDSELTTCVSQAVDSLEEDGTLGELRTTWLKSDDIPVLE</sequence>
<evidence type="ECO:0000256" key="1">
    <source>
        <dbReference type="ARBA" id="ARBA00022729"/>
    </source>
</evidence>
<dbReference type="SUPFAM" id="SSF53850">
    <property type="entry name" value="Periplasmic binding protein-like II"/>
    <property type="match status" value="1"/>
</dbReference>
<feature type="signal peptide" evidence="3">
    <location>
        <begin position="1"/>
        <end position="18"/>
    </location>
</feature>
<evidence type="ECO:0000256" key="3">
    <source>
        <dbReference type="SAM" id="SignalP"/>
    </source>
</evidence>
<feature type="domain" description="Solute-binding protein family 3/N-terminal" evidence="4">
    <location>
        <begin position="67"/>
        <end position="293"/>
    </location>
</feature>
<dbReference type="PANTHER" id="PTHR35936:SF17">
    <property type="entry name" value="ARGININE-BINDING EXTRACELLULAR PROTEIN ARTP"/>
    <property type="match status" value="1"/>
</dbReference>
<evidence type="ECO:0000259" key="4">
    <source>
        <dbReference type="SMART" id="SM00062"/>
    </source>
</evidence>
<dbReference type="EMBL" id="JAGEMK010000003">
    <property type="protein sequence ID" value="MBO1751710.1"/>
    <property type="molecule type" value="Genomic_DNA"/>
</dbReference>
<comment type="caution">
    <text evidence="5">The sequence shown here is derived from an EMBL/GenBank/DDBJ whole genome shotgun (WGS) entry which is preliminary data.</text>
</comment>
<accession>A0A939LS75</accession>
<dbReference type="Pfam" id="PF00497">
    <property type="entry name" value="SBP_bac_3"/>
    <property type="match status" value="1"/>
</dbReference>
<protein>
    <submittedName>
        <fullName evidence="5">Amino acid ABC transporter substrate-binding protein</fullName>
    </submittedName>
</protein>
<evidence type="ECO:0000313" key="6">
    <source>
        <dbReference type="Proteomes" id="UP000664209"/>
    </source>
</evidence>
<keyword evidence="6" id="KW-1185">Reference proteome</keyword>
<proteinExistence type="predicted"/>
<name>A0A939LS75_9CELL</name>
<dbReference type="InterPro" id="IPR001638">
    <property type="entry name" value="Solute-binding_3/MltF_N"/>
</dbReference>
<dbReference type="Gene3D" id="3.40.190.10">
    <property type="entry name" value="Periplasmic binding protein-like II"/>
    <property type="match status" value="2"/>
</dbReference>
<evidence type="ECO:0000256" key="2">
    <source>
        <dbReference type="SAM" id="MobiDB-lite"/>
    </source>
</evidence>
<dbReference type="SMART" id="SM00062">
    <property type="entry name" value="PBPb"/>
    <property type="match status" value="1"/>
</dbReference>
<dbReference type="CDD" id="cd13530">
    <property type="entry name" value="PBP2_peptides_like"/>
    <property type="match status" value="1"/>
</dbReference>
<reference evidence="5" key="1">
    <citation type="submission" date="2021-03" db="EMBL/GenBank/DDBJ databases">
        <title>Actinotalea soli sp. nov., isolated from soil.</title>
        <authorList>
            <person name="Ping W."/>
            <person name="Zhang J."/>
        </authorList>
    </citation>
    <scope>NUCLEOTIDE SEQUENCE</scope>
    <source>
        <strain evidence="5">BY-33</strain>
    </source>
</reference>
<feature type="region of interest" description="Disordered" evidence="2">
    <location>
        <begin position="38"/>
        <end position="62"/>
    </location>
</feature>
<feature type="chain" id="PRO_5038526662" evidence="3">
    <location>
        <begin position="19"/>
        <end position="299"/>
    </location>
</feature>
<keyword evidence="1 3" id="KW-0732">Signal</keyword>
<dbReference type="PANTHER" id="PTHR35936">
    <property type="entry name" value="MEMBRANE-BOUND LYTIC MUREIN TRANSGLYCOSYLASE F"/>
    <property type="match status" value="1"/>
</dbReference>
<dbReference type="Proteomes" id="UP000664209">
    <property type="component" value="Unassembled WGS sequence"/>
</dbReference>
<gene>
    <name evidence="5" type="ORF">J4G33_07835</name>
</gene>
<dbReference type="RefSeq" id="WP_208055382.1">
    <property type="nucleotide sequence ID" value="NZ_JAGEMK010000003.1"/>
</dbReference>
<dbReference type="AlphaFoldDB" id="A0A939LS75"/>